<reference evidence="1 2" key="1">
    <citation type="submission" date="2024-01" db="EMBL/GenBank/DDBJ databases">
        <title>Genome assemblies of Stephania.</title>
        <authorList>
            <person name="Yang L."/>
        </authorList>
    </citation>
    <scope>NUCLEOTIDE SEQUENCE [LARGE SCALE GENOMIC DNA]</scope>
    <source>
        <strain evidence="1">YNDBR</strain>
        <tissue evidence="1">Leaf</tissue>
    </source>
</reference>
<protein>
    <submittedName>
        <fullName evidence="1">Uncharacterized protein</fullName>
    </submittedName>
</protein>
<dbReference type="PANTHER" id="PTHR12741:SF7">
    <property type="entry name" value="CALLOSE SYNTHASE 12"/>
    <property type="match status" value="1"/>
</dbReference>
<dbReference type="GO" id="GO:0046527">
    <property type="term" value="F:glucosyltransferase activity"/>
    <property type="evidence" value="ECO:0007669"/>
    <property type="project" value="TreeGrafter"/>
</dbReference>
<sequence>MLTHSYYGHSIELYFQIELSSLTKIQQNLDETTSIRRYEYPSTSKGKEVHLLDWLSIFFGFQRDNVRNQWEHLILHLANDQMCLKTPPDPIDSLNPSVLRRFRRGLLSNYSSWCSYLGQKSKIWLPEPNPRSADLRRELLYAALYLLI</sequence>
<dbReference type="PANTHER" id="PTHR12741">
    <property type="entry name" value="LYST-INTERACTING PROTEIN LIP5 DOPAMINE RESPONSIVE PROTEIN DRG-1"/>
    <property type="match status" value="1"/>
</dbReference>
<evidence type="ECO:0000313" key="1">
    <source>
        <dbReference type="EMBL" id="KAK9163313.1"/>
    </source>
</evidence>
<evidence type="ECO:0000313" key="2">
    <source>
        <dbReference type="Proteomes" id="UP001420932"/>
    </source>
</evidence>
<proteinExistence type="predicted"/>
<keyword evidence="2" id="KW-1185">Reference proteome</keyword>
<comment type="caution">
    <text evidence="1">The sequence shown here is derived from an EMBL/GenBank/DDBJ whole genome shotgun (WGS) entry which is preliminary data.</text>
</comment>
<dbReference type="Proteomes" id="UP001420932">
    <property type="component" value="Unassembled WGS sequence"/>
</dbReference>
<dbReference type="AlphaFoldDB" id="A0AAP0Q0Z6"/>
<organism evidence="1 2">
    <name type="scientific">Stephania yunnanensis</name>
    <dbReference type="NCBI Taxonomy" id="152371"/>
    <lineage>
        <taxon>Eukaryota</taxon>
        <taxon>Viridiplantae</taxon>
        <taxon>Streptophyta</taxon>
        <taxon>Embryophyta</taxon>
        <taxon>Tracheophyta</taxon>
        <taxon>Spermatophyta</taxon>
        <taxon>Magnoliopsida</taxon>
        <taxon>Ranunculales</taxon>
        <taxon>Menispermaceae</taxon>
        <taxon>Menispermoideae</taxon>
        <taxon>Cissampelideae</taxon>
        <taxon>Stephania</taxon>
    </lineage>
</organism>
<accession>A0AAP0Q0Z6</accession>
<dbReference type="GO" id="GO:0005886">
    <property type="term" value="C:plasma membrane"/>
    <property type="evidence" value="ECO:0007669"/>
    <property type="project" value="TreeGrafter"/>
</dbReference>
<gene>
    <name evidence="1" type="ORF">Syun_004215</name>
</gene>
<name>A0AAP0Q0Z6_9MAGN</name>
<dbReference type="EMBL" id="JBBNAF010000002">
    <property type="protein sequence ID" value="KAK9163313.1"/>
    <property type="molecule type" value="Genomic_DNA"/>
</dbReference>